<evidence type="ECO:0000313" key="2">
    <source>
        <dbReference type="EMBL" id="CCH51983.1"/>
    </source>
</evidence>
<dbReference type="PANTHER" id="PTHR36842:SF1">
    <property type="entry name" value="PROTEIN TOLB"/>
    <property type="match status" value="1"/>
</dbReference>
<dbReference type="eggNOG" id="COG0823">
    <property type="taxonomic scope" value="Bacteria"/>
</dbReference>
<dbReference type="RefSeq" id="WP_009280569.1">
    <property type="nucleotide sequence ID" value="NZ_CAIT01000004.1"/>
</dbReference>
<dbReference type="Proteomes" id="UP000009309">
    <property type="component" value="Unassembled WGS sequence"/>
</dbReference>
<evidence type="ECO:0000256" key="1">
    <source>
        <dbReference type="ARBA" id="ARBA00009820"/>
    </source>
</evidence>
<proteinExistence type="inferred from homology"/>
<protein>
    <submittedName>
        <fullName evidence="2">Protein tolB</fullName>
    </submittedName>
</protein>
<dbReference type="OrthoDB" id="9815657at2"/>
<comment type="similarity">
    <text evidence="1">Belongs to the TolB family.</text>
</comment>
<keyword evidence="3" id="KW-1185">Reference proteome</keyword>
<accession>I2GDK9</accession>
<reference evidence="2 3" key="1">
    <citation type="journal article" date="2012" name="J. Bacteriol.">
        <title>Genome Sequence of the Filamentous Bacterium Fibrisoma limi BUZ 3T.</title>
        <authorList>
            <person name="Filippini M."/>
            <person name="Qi W."/>
            <person name="Jaenicke S."/>
            <person name="Goesmann A."/>
            <person name="Smits T.H."/>
            <person name="Bagheri H.C."/>
        </authorList>
    </citation>
    <scope>NUCLEOTIDE SEQUENCE [LARGE SCALE GENOMIC DNA]</scope>
    <source>
        <strain evidence="3">BUZ 3T</strain>
    </source>
</reference>
<dbReference type="STRING" id="1185876.BN8_00946"/>
<organism evidence="2 3">
    <name type="scientific">Fibrisoma limi BUZ 3</name>
    <dbReference type="NCBI Taxonomy" id="1185876"/>
    <lineage>
        <taxon>Bacteria</taxon>
        <taxon>Pseudomonadati</taxon>
        <taxon>Bacteroidota</taxon>
        <taxon>Cytophagia</taxon>
        <taxon>Cytophagales</taxon>
        <taxon>Spirosomataceae</taxon>
        <taxon>Fibrisoma</taxon>
    </lineage>
</organism>
<comment type="caution">
    <text evidence="2">The sequence shown here is derived from an EMBL/GenBank/DDBJ whole genome shotgun (WGS) entry which is preliminary data.</text>
</comment>
<dbReference type="SUPFAM" id="SSF82171">
    <property type="entry name" value="DPP6 N-terminal domain-like"/>
    <property type="match status" value="1"/>
</dbReference>
<dbReference type="InterPro" id="IPR011042">
    <property type="entry name" value="6-blade_b-propeller_TolB-like"/>
</dbReference>
<gene>
    <name evidence="2" type="primary">tolB1</name>
    <name evidence="2" type="ORF">BN8_00946</name>
</gene>
<dbReference type="EMBL" id="CAIT01000004">
    <property type="protein sequence ID" value="CCH51983.1"/>
    <property type="molecule type" value="Genomic_DNA"/>
</dbReference>
<evidence type="ECO:0000313" key="3">
    <source>
        <dbReference type="Proteomes" id="UP000009309"/>
    </source>
</evidence>
<dbReference type="InterPro" id="IPR011659">
    <property type="entry name" value="WD40"/>
</dbReference>
<sequence>MKTVVLTTLPLFGFYAGLSQPIPATTGRTLLITSVRTGNTDIFAVDPVSGTSINLTNAPQSEERYPAWSPDGKMIVFTSNRGDGKTFDLYIANADGSRAQALTHLPAGSVAYWPCFTADGQYIYFNEGNSSQIYRIRPNGKDMKAMAQGRDGNISPDGKQIVYTQQGTNGFGVWVMNADGSNRKQIIPNESQIGGIAPVWSHDGKMIAFSGQAGDYAEIFVCNADGSDLKQITHLKKISSSPAFSPDNQYLTFRVTEEAYWRDAQKREKTYQEKEADKRPVWLVKADGTDAQLLEVLHYHCAMDGSRAEWKPLAKK</sequence>
<dbReference type="Gene3D" id="2.120.10.30">
    <property type="entry name" value="TolB, C-terminal domain"/>
    <property type="match status" value="2"/>
</dbReference>
<dbReference type="AlphaFoldDB" id="I2GDK9"/>
<name>I2GDK9_9BACT</name>
<dbReference type="PANTHER" id="PTHR36842">
    <property type="entry name" value="PROTEIN TOLB HOMOLOG"/>
    <property type="match status" value="1"/>
</dbReference>
<dbReference type="Pfam" id="PF07676">
    <property type="entry name" value="PD40"/>
    <property type="match status" value="4"/>
</dbReference>